<dbReference type="PANTHER" id="PTHR44360">
    <property type="entry name" value="DNAJ HOMOLOG SUBFAMILY B MEMBER 9"/>
    <property type="match status" value="1"/>
</dbReference>
<keyword evidence="1" id="KW-0143">Chaperone</keyword>
<protein>
    <submittedName>
        <fullName evidence="3">DnaJ domain protein</fullName>
    </submittedName>
</protein>
<dbReference type="PRINTS" id="PR00625">
    <property type="entry name" value="JDOMAIN"/>
</dbReference>
<dbReference type="Gene3D" id="1.10.287.110">
    <property type="entry name" value="DnaJ domain"/>
    <property type="match status" value="1"/>
</dbReference>
<dbReference type="InterPro" id="IPR036869">
    <property type="entry name" value="J_dom_sf"/>
</dbReference>
<organism evidence="3">
    <name type="scientific">Barrevirus sp</name>
    <dbReference type="NCBI Taxonomy" id="2487763"/>
    <lineage>
        <taxon>Viruses</taxon>
        <taxon>Varidnaviria</taxon>
        <taxon>Bamfordvirae</taxon>
        <taxon>Nucleocytoviricota</taxon>
        <taxon>Megaviricetes</taxon>
        <taxon>Imitervirales</taxon>
        <taxon>Mimiviridae</taxon>
        <taxon>Klosneuvirinae</taxon>
    </lineage>
</organism>
<dbReference type="InterPro" id="IPR001623">
    <property type="entry name" value="DnaJ_domain"/>
</dbReference>
<dbReference type="GO" id="GO:0051087">
    <property type="term" value="F:protein-folding chaperone binding"/>
    <property type="evidence" value="ECO:0007669"/>
    <property type="project" value="TreeGrafter"/>
</dbReference>
<dbReference type="InterPro" id="IPR051948">
    <property type="entry name" value="Hsp70_co-chaperone_J-domain"/>
</dbReference>
<dbReference type="PROSITE" id="PS50076">
    <property type="entry name" value="DNAJ_2"/>
    <property type="match status" value="1"/>
</dbReference>
<evidence type="ECO:0000313" key="3">
    <source>
        <dbReference type="EMBL" id="AYV77245.1"/>
    </source>
</evidence>
<dbReference type="CDD" id="cd06257">
    <property type="entry name" value="DnaJ"/>
    <property type="match status" value="1"/>
</dbReference>
<dbReference type="GO" id="GO:0051787">
    <property type="term" value="F:misfolded protein binding"/>
    <property type="evidence" value="ECO:0007669"/>
    <property type="project" value="TreeGrafter"/>
</dbReference>
<dbReference type="InterPro" id="IPR008971">
    <property type="entry name" value="HSP40/DnaJ_pept-bd"/>
</dbReference>
<dbReference type="SUPFAM" id="SSF49493">
    <property type="entry name" value="HSP40/DnaJ peptide-binding domain"/>
    <property type="match status" value="1"/>
</dbReference>
<feature type="domain" description="J" evidence="2">
    <location>
        <begin position="2"/>
        <end position="66"/>
    </location>
</feature>
<dbReference type="EMBL" id="MK072020">
    <property type="protein sequence ID" value="AYV77245.1"/>
    <property type="molecule type" value="Genomic_DNA"/>
</dbReference>
<dbReference type="InterPro" id="IPR018253">
    <property type="entry name" value="DnaJ_domain_CS"/>
</dbReference>
<accession>A0A3G4ZQU0</accession>
<evidence type="ECO:0000259" key="2">
    <source>
        <dbReference type="PROSITE" id="PS50076"/>
    </source>
</evidence>
<dbReference type="GO" id="GO:0006457">
    <property type="term" value="P:protein folding"/>
    <property type="evidence" value="ECO:0007669"/>
    <property type="project" value="InterPro"/>
</dbReference>
<dbReference type="SUPFAM" id="SSF46565">
    <property type="entry name" value="Chaperone J-domain"/>
    <property type="match status" value="1"/>
</dbReference>
<name>A0A3G4ZQU0_9VIRU</name>
<dbReference type="GO" id="GO:0051082">
    <property type="term" value="F:unfolded protein binding"/>
    <property type="evidence" value="ECO:0007669"/>
    <property type="project" value="InterPro"/>
</dbReference>
<dbReference type="PROSITE" id="PS00636">
    <property type="entry name" value="DNAJ_1"/>
    <property type="match status" value="1"/>
</dbReference>
<dbReference type="Pfam" id="PF00226">
    <property type="entry name" value="DnaJ"/>
    <property type="match status" value="1"/>
</dbReference>
<sequence length="292" mass="34127">MNFYKVLNVSPNSTKEQIRKAYHGLAMKYHPDKSKDPLANEKFQEIHTAYEILYDDEKRKQYDELSESDRVQLFDLIKVYVTEINPKGSTIYNSLLKTFYKGSENDLKEDINSFNIKNIFSKIKNELIQVSEPDKDSNIYVRLKERYEGKFKYVRCEGKTYIVPIIHDTYTVQLDNNKVKTINIVLIEEPGYQIIDKYDLLCIKAISLYQYLYGGKIKINHINSENILFEFDCCLEKKPIFAIENKGLLKNDNGLRGSIYIYLTCQGINSLNDDPISKNYAKTLKETLELIN</sequence>
<proteinExistence type="predicted"/>
<dbReference type="SMART" id="SM00271">
    <property type="entry name" value="DnaJ"/>
    <property type="match status" value="1"/>
</dbReference>
<gene>
    <name evidence="3" type="ORF">Barrevirus23_2</name>
</gene>
<dbReference type="Gene3D" id="2.60.260.20">
    <property type="entry name" value="Urease metallochaperone UreE, N-terminal domain"/>
    <property type="match status" value="1"/>
</dbReference>
<dbReference type="GO" id="GO:0036503">
    <property type="term" value="P:ERAD pathway"/>
    <property type="evidence" value="ECO:0007669"/>
    <property type="project" value="TreeGrafter"/>
</dbReference>
<evidence type="ECO:0000256" key="1">
    <source>
        <dbReference type="ARBA" id="ARBA00023186"/>
    </source>
</evidence>
<reference evidence="3" key="1">
    <citation type="submission" date="2018-10" db="EMBL/GenBank/DDBJ databases">
        <title>Hidden diversity of soil giant viruses.</title>
        <authorList>
            <person name="Schulz F."/>
            <person name="Alteio L."/>
            <person name="Goudeau D."/>
            <person name="Ryan E.M."/>
            <person name="Malmstrom R.R."/>
            <person name="Blanchard J."/>
            <person name="Woyke T."/>
        </authorList>
    </citation>
    <scope>NUCLEOTIDE SEQUENCE</scope>
    <source>
        <strain evidence="3">BAV1</strain>
    </source>
</reference>
<dbReference type="PANTHER" id="PTHR44360:SF1">
    <property type="entry name" value="DNAJ HOMOLOG SUBFAMILY B MEMBER 9"/>
    <property type="match status" value="1"/>
</dbReference>